<evidence type="ECO:0000256" key="3">
    <source>
        <dbReference type="ARBA" id="ARBA00022475"/>
    </source>
</evidence>
<dbReference type="InterPro" id="IPR035906">
    <property type="entry name" value="MetI-like_sf"/>
</dbReference>
<dbReference type="InterPro" id="IPR000515">
    <property type="entry name" value="MetI-like"/>
</dbReference>
<dbReference type="InterPro" id="IPR051393">
    <property type="entry name" value="ABC_transporter_permease"/>
</dbReference>
<dbReference type="SUPFAM" id="SSF161098">
    <property type="entry name" value="MetI-like"/>
    <property type="match status" value="1"/>
</dbReference>
<dbReference type="Gene3D" id="1.10.3720.10">
    <property type="entry name" value="MetI-like"/>
    <property type="match status" value="1"/>
</dbReference>
<feature type="domain" description="ABC transmembrane type-1" evidence="8">
    <location>
        <begin position="116"/>
        <end position="329"/>
    </location>
</feature>
<evidence type="ECO:0000256" key="4">
    <source>
        <dbReference type="ARBA" id="ARBA00022692"/>
    </source>
</evidence>
<keyword evidence="10" id="KW-1185">Reference proteome</keyword>
<keyword evidence="3" id="KW-1003">Cell membrane</keyword>
<feature type="transmembrane region" description="Helical" evidence="7">
    <location>
        <begin position="57"/>
        <end position="80"/>
    </location>
</feature>
<evidence type="ECO:0000256" key="1">
    <source>
        <dbReference type="ARBA" id="ARBA00004651"/>
    </source>
</evidence>
<feature type="transmembrane region" description="Helical" evidence="7">
    <location>
        <begin position="115"/>
        <end position="141"/>
    </location>
</feature>
<feature type="transmembrane region" description="Helical" evidence="7">
    <location>
        <begin position="153"/>
        <end position="173"/>
    </location>
</feature>
<dbReference type="EMBL" id="FOEH01000001">
    <property type="protein sequence ID" value="SEP76820.1"/>
    <property type="molecule type" value="Genomic_DNA"/>
</dbReference>
<dbReference type="PANTHER" id="PTHR30193:SF37">
    <property type="entry name" value="INNER MEMBRANE ABC TRANSPORTER PERMEASE PROTEIN YCJO"/>
    <property type="match status" value="1"/>
</dbReference>
<evidence type="ECO:0000313" key="9">
    <source>
        <dbReference type="EMBL" id="SEP76820.1"/>
    </source>
</evidence>
<feature type="transmembrane region" description="Helical" evidence="7">
    <location>
        <begin position="303"/>
        <end position="328"/>
    </location>
</feature>
<name>A0A1H9AJC3_9BACI</name>
<keyword evidence="5 7" id="KW-1133">Transmembrane helix</keyword>
<reference evidence="9 10" key="1">
    <citation type="submission" date="2016-10" db="EMBL/GenBank/DDBJ databases">
        <authorList>
            <person name="Varghese N."/>
            <person name="Submissions S."/>
        </authorList>
    </citation>
    <scope>NUCLEOTIDE SEQUENCE [LARGE SCALE GENOMIC DNA]</scope>
    <source>
        <strain evidence="9 10">CGMCC 1.7734</strain>
    </source>
</reference>
<dbReference type="Proteomes" id="UP000198733">
    <property type="component" value="Unassembled WGS sequence"/>
</dbReference>
<dbReference type="CDD" id="cd06261">
    <property type="entry name" value="TM_PBP2"/>
    <property type="match status" value="1"/>
</dbReference>
<comment type="subcellular location">
    <subcellularLocation>
        <location evidence="1 7">Cell membrane</location>
        <topology evidence="1 7">Multi-pass membrane protein</topology>
    </subcellularLocation>
</comment>
<keyword evidence="9" id="KW-0762">Sugar transport</keyword>
<feature type="transmembrane region" description="Helical" evidence="7">
    <location>
        <begin position="203"/>
        <end position="225"/>
    </location>
</feature>
<sequence>MITLNNADKINEEIESHNKGKIPLKDRIKRNKGNNSNSNKPKLPLKERVKKQWDRNAIVYIFLVPTLLHFIVFQVFPFAFSFVLTFLDWKVIGDPEFVGLKHWIAFMNDGLAWKAIWNTVLFSIYYIVPTMSLGLILALIINSGVKASGLFKGIFFLPVVTSFVIIAGIWGWLFRGTESGMVNYVLSFFGIDTQLFLADSDQALMVLAGLSIFKVAGSTMIYYFAGLQSVDKQLYEAARIDGASPLRIFWTITFPLLKPIHFYVAIITTIGSFQIFDSTFLLTGGGPNYSTTTIVFYLYQQGFAGLNLSYAAVLSYVLFFIILVISLIQRKYLGQESNHY</sequence>
<keyword evidence="4 7" id="KW-0812">Transmembrane</keyword>
<comment type="caution">
    <text evidence="9">The sequence shown here is derived from an EMBL/GenBank/DDBJ whole genome shotgun (WGS) entry which is preliminary data.</text>
</comment>
<dbReference type="Pfam" id="PF00528">
    <property type="entry name" value="BPD_transp_1"/>
    <property type="match status" value="1"/>
</dbReference>
<evidence type="ECO:0000256" key="7">
    <source>
        <dbReference type="RuleBase" id="RU363032"/>
    </source>
</evidence>
<gene>
    <name evidence="9" type="ORF">SAMN05216232_0827</name>
</gene>
<keyword evidence="2 7" id="KW-0813">Transport</keyword>
<proteinExistence type="inferred from homology"/>
<accession>A0A1H9AJC3</accession>
<protein>
    <submittedName>
        <fullName evidence="9">Multiple sugar transport system permease protein/sn-glycerol 3-phosphate transport system permease protein</fullName>
    </submittedName>
</protein>
<evidence type="ECO:0000256" key="2">
    <source>
        <dbReference type="ARBA" id="ARBA00022448"/>
    </source>
</evidence>
<evidence type="ECO:0000259" key="8">
    <source>
        <dbReference type="PROSITE" id="PS50928"/>
    </source>
</evidence>
<dbReference type="PANTHER" id="PTHR30193">
    <property type="entry name" value="ABC TRANSPORTER PERMEASE PROTEIN"/>
    <property type="match status" value="1"/>
</dbReference>
<organism evidence="9 10">
    <name type="scientific">Virgibacillus subterraneus</name>
    <dbReference type="NCBI Taxonomy" id="621109"/>
    <lineage>
        <taxon>Bacteria</taxon>
        <taxon>Bacillati</taxon>
        <taxon>Bacillota</taxon>
        <taxon>Bacilli</taxon>
        <taxon>Bacillales</taxon>
        <taxon>Bacillaceae</taxon>
        <taxon>Virgibacillus</taxon>
    </lineage>
</organism>
<evidence type="ECO:0000256" key="6">
    <source>
        <dbReference type="ARBA" id="ARBA00023136"/>
    </source>
</evidence>
<evidence type="ECO:0000256" key="5">
    <source>
        <dbReference type="ARBA" id="ARBA00022989"/>
    </source>
</evidence>
<keyword evidence="6 7" id="KW-0472">Membrane</keyword>
<comment type="similarity">
    <text evidence="7">Belongs to the binding-protein-dependent transport system permease family.</text>
</comment>
<evidence type="ECO:0000313" key="10">
    <source>
        <dbReference type="Proteomes" id="UP000198733"/>
    </source>
</evidence>
<dbReference type="PROSITE" id="PS50928">
    <property type="entry name" value="ABC_TM1"/>
    <property type="match status" value="1"/>
</dbReference>